<dbReference type="CDD" id="cd04496">
    <property type="entry name" value="SSB_OBF"/>
    <property type="match status" value="1"/>
</dbReference>
<keyword evidence="5" id="KW-1185">Reference proteome</keyword>
<dbReference type="EMBL" id="VIWY01000007">
    <property type="protein sequence ID" value="TWG10573.1"/>
    <property type="molecule type" value="Genomic_DNA"/>
</dbReference>
<reference evidence="4 5" key="1">
    <citation type="submission" date="2019-06" db="EMBL/GenBank/DDBJ databases">
        <title>Sequencing the genomes of 1000 actinobacteria strains.</title>
        <authorList>
            <person name="Klenk H.-P."/>
        </authorList>
    </citation>
    <scope>NUCLEOTIDE SEQUENCE [LARGE SCALE GENOMIC DNA]</scope>
    <source>
        <strain evidence="4 5">DSM 43866</strain>
    </source>
</reference>
<feature type="region of interest" description="Disordered" evidence="3">
    <location>
        <begin position="173"/>
        <end position="205"/>
    </location>
</feature>
<name>A0A561VG30_ACTTI</name>
<dbReference type="Gene3D" id="2.40.50.140">
    <property type="entry name" value="Nucleic acid-binding proteins"/>
    <property type="match status" value="1"/>
</dbReference>
<dbReference type="GO" id="GO:0003697">
    <property type="term" value="F:single-stranded DNA binding"/>
    <property type="evidence" value="ECO:0007669"/>
    <property type="project" value="InterPro"/>
</dbReference>
<dbReference type="PROSITE" id="PS50935">
    <property type="entry name" value="SSB"/>
    <property type="match status" value="1"/>
</dbReference>
<dbReference type="Proteomes" id="UP000320239">
    <property type="component" value="Unassembled WGS sequence"/>
</dbReference>
<dbReference type="AlphaFoldDB" id="A0A561VG30"/>
<evidence type="ECO:0000256" key="3">
    <source>
        <dbReference type="SAM" id="MobiDB-lite"/>
    </source>
</evidence>
<sequence>MFDTTIAVVGNVLTAPEWRRTKESNQLVANFRIASTARRYDRENRCWVDGNTLRVRVSAWRRLAEGVASSITVGDPVVAFGRLYTRDWQDEEGNHRVSYEMEALAIGHDLARGRARFYRNRAAATSAVEDGEADAMIGGEAADAVADVPVGLGDGLPELLPGETEPDFLEVVAGPTEESDQPAAAEPGTAEVRRSRRPRREPVAA</sequence>
<dbReference type="InterPro" id="IPR000424">
    <property type="entry name" value="Primosome_PriB/ssb"/>
</dbReference>
<organism evidence="4 5">
    <name type="scientific">Actinoplanes teichomyceticus</name>
    <dbReference type="NCBI Taxonomy" id="1867"/>
    <lineage>
        <taxon>Bacteria</taxon>
        <taxon>Bacillati</taxon>
        <taxon>Actinomycetota</taxon>
        <taxon>Actinomycetes</taxon>
        <taxon>Micromonosporales</taxon>
        <taxon>Micromonosporaceae</taxon>
        <taxon>Actinoplanes</taxon>
    </lineage>
</organism>
<evidence type="ECO:0000256" key="2">
    <source>
        <dbReference type="PROSITE-ProRule" id="PRU00252"/>
    </source>
</evidence>
<dbReference type="RefSeq" id="WP_239082570.1">
    <property type="nucleotide sequence ID" value="NZ_BOMX01000125.1"/>
</dbReference>
<evidence type="ECO:0000313" key="5">
    <source>
        <dbReference type="Proteomes" id="UP000320239"/>
    </source>
</evidence>
<proteinExistence type="predicted"/>
<protein>
    <submittedName>
        <fullName evidence="4">Single-strand DNA-binding protein</fullName>
    </submittedName>
</protein>
<evidence type="ECO:0000313" key="4">
    <source>
        <dbReference type="EMBL" id="TWG10573.1"/>
    </source>
</evidence>
<evidence type="ECO:0000256" key="1">
    <source>
        <dbReference type="ARBA" id="ARBA00023125"/>
    </source>
</evidence>
<gene>
    <name evidence="4" type="ORF">FHX34_10763</name>
</gene>
<keyword evidence="1 2" id="KW-0238">DNA-binding</keyword>
<accession>A0A561VG30</accession>
<dbReference type="SUPFAM" id="SSF50249">
    <property type="entry name" value="Nucleic acid-binding proteins"/>
    <property type="match status" value="1"/>
</dbReference>
<dbReference type="InterPro" id="IPR012340">
    <property type="entry name" value="NA-bd_OB-fold"/>
</dbReference>
<comment type="caution">
    <text evidence="4">The sequence shown here is derived from an EMBL/GenBank/DDBJ whole genome shotgun (WGS) entry which is preliminary data.</text>
</comment>
<dbReference type="Pfam" id="PF00436">
    <property type="entry name" value="SSB"/>
    <property type="match status" value="1"/>
</dbReference>